<dbReference type="InterPro" id="IPR013424">
    <property type="entry name" value="Ice-binding_C"/>
</dbReference>
<feature type="domain" description="Ice-binding protein C-terminal" evidence="2">
    <location>
        <begin position="222"/>
        <end position="244"/>
    </location>
</feature>
<dbReference type="OrthoDB" id="6366112at2"/>
<dbReference type="RefSeq" id="WP_106671415.1">
    <property type="nucleotide sequence ID" value="NZ_BMFE01000001.1"/>
</dbReference>
<keyword evidence="4" id="KW-1185">Reference proteome</keyword>
<comment type="caution">
    <text evidence="3">The sequence shown here is derived from an EMBL/GenBank/DDBJ whole genome shotgun (WGS) entry which is preliminary data.</text>
</comment>
<gene>
    <name evidence="3" type="ORF">C7H08_09165</name>
</gene>
<reference evidence="3 4" key="1">
    <citation type="submission" date="2018-03" db="EMBL/GenBank/DDBJ databases">
        <title>Marinobacter brunus sp. nov., a marine bacterium of Gamma-proteobacteria isolated from the surface seawater of the South China Sea.</title>
        <authorList>
            <person name="Cheng H."/>
            <person name="Wu Y.-H."/>
            <person name="Xamxidin M."/>
            <person name="Xu X.-W."/>
        </authorList>
    </citation>
    <scope>NUCLEOTIDE SEQUENCE [LARGE SCALE GENOMIC DNA]</scope>
    <source>
        <strain evidence="3 4">JCM 30472</strain>
    </source>
</reference>
<protein>
    <submittedName>
        <fullName evidence="3">PEP-CTERM sorting domain-containing protein</fullName>
    </submittedName>
</protein>
<evidence type="ECO:0000313" key="3">
    <source>
        <dbReference type="EMBL" id="PSF08818.1"/>
    </source>
</evidence>
<organism evidence="3 4">
    <name type="scientific">Marinobacter halophilus</name>
    <dbReference type="NCBI Taxonomy" id="1323740"/>
    <lineage>
        <taxon>Bacteria</taxon>
        <taxon>Pseudomonadati</taxon>
        <taxon>Pseudomonadota</taxon>
        <taxon>Gammaproteobacteria</taxon>
        <taxon>Pseudomonadales</taxon>
        <taxon>Marinobacteraceae</taxon>
        <taxon>Marinobacter</taxon>
    </lineage>
</organism>
<evidence type="ECO:0000313" key="4">
    <source>
        <dbReference type="Proteomes" id="UP000238385"/>
    </source>
</evidence>
<dbReference type="NCBIfam" id="TIGR02595">
    <property type="entry name" value="PEP_CTERM"/>
    <property type="match status" value="1"/>
</dbReference>
<feature type="chain" id="PRO_5015401414" evidence="1">
    <location>
        <begin position="23"/>
        <end position="247"/>
    </location>
</feature>
<dbReference type="AlphaFoldDB" id="A0A2T1KFK9"/>
<evidence type="ECO:0000259" key="2">
    <source>
        <dbReference type="Pfam" id="PF07589"/>
    </source>
</evidence>
<evidence type="ECO:0000256" key="1">
    <source>
        <dbReference type="SAM" id="SignalP"/>
    </source>
</evidence>
<accession>A0A2T1KFK9</accession>
<feature type="signal peptide" evidence="1">
    <location>
        <begin position="1"/>
        <end position="22"/>
    </location>
</feature>
<dbReference type="NCBIfam" id="NF038125">
    <property type="entry name" value="PEP_CTERM_THxN"/>
    <property type="match status" value="1"/>
</dbReference>
<dbReference type="InterPro" id="IPR047995">
    <property type="entry name" value="Choice_anch_K"/>
</dbReference>
<proteinExistence type="predicted"/>
<sequence length="247" mass="26073">MNNLMKGLVASAAMGFATTAAAFPVDLESVSGAWGTPANGSNVQGIGTSELRWGVGEETCAGHFWWKHCSNGPQSGYGFQGSADLPETITSDDPFVLGVFTHFNNPITGEAITGVSLDVFATFSTTPVNGNVTGPYTFEFLHDETPNVVCGPLSWLFGCSAQDVDDIVRLDNMIESSEFQFGSNIYSLSLLGFEGGIDEIHTEEGKATSVNLLAKLNMRTVSVPEPGTLALLGLGLAGLGLSRRRKA</sequence>
<name>A0A2T1KFK9_9GAMM</name>
<dbReference type="NCBIfam" id="NF038131">
    <property type="entry name" value="choice_anch_K"/>
    <property type="match status" value="1"/>
</dbReference>
<dbReference type="Proteomes" id="UP000238385">
    <property type="component" value="Unassembled WGS sequence"/>
</dbReference>
<keyword evidence="1" id="KW-0732">Signal</keyword>
<dbReference type="Pfam" id="PF07589">
    <property type="entry name" value="PEP-CTERM"/>
    <property type="match status" value="1"/>
</dbReference>
<dbReference type="EMBL" id="PXNN01000011">
    <property type="protein sequence ID" value="PSF08818.1"/>
    <property type="molecule type" value="Genomic_DNA"/>
</dbReference>